<proteinExistence type="inferred from homology"/>
<evidence type="ECO:0000256" key="4">
    <source>
        <dbReference type="ARBA" id="ARBA00023125"/>
    </source>
</evidence>
<dbReference type="SMART" id="SM00345">
    <property type="entry name" value="HTH_GNTR"/>
    <property type="match status" value="1"/>
</dbReference>
<dbReference type="CDD" id="cd00609">
    <property type="entry name" value="AAT_like"/>
    <property type="match status" value="1"/>
</dbReference>
<keyword evidence="3" id="KW-0805">Transcription regulation</keyword>
<dbReference type="GO" id="GO:0030170">
    <property type="term" value="F:pyridoxal phosphate binding"/>
    <property type="evidence" value="ECO:0007669"/>
    <property type="project" value="InterPro"/>
</dbReference>
<dbReference type="AlphaFoldDB" id="A0A4P2PWU4"/>
<feature type="domain" description="HTH gntR-type" evidence="6">
    <location>
        <begin position="12"/>
        <end position="80"/>
    </location>
</feature>
<dbReference type="PANTHER" id="PTHR46577:SF1">
    <property type="entry name" value="HTH-TYPE TRANSCRIPTIONAL REGULATORY PROTEIN GABR"/>
    <property type="match status" value="1"/>
</dbReference>
<dbReference type="InterPro" id="IPR051446">
    <property type="entry name" value="HTH_trans_reg/aminotransferase"/>
</dbReference>
<dbReference type="InterPro" id="IPR015424">
    <property type="entry name" value="PyrdxlP-dep_Trfase"/>
</dbReference>
<protein>
    <submittedName>
        <fullName evidence="7">GntR family transcriptional regulator</fullName>
    </submittedName>
</protein>
<evidence type="ECO:0000259" key="6">
    <source>
        <dbReference type="PROSITE" id="PS50949"/>
    </source>
</evidence>
<sequence>MFGIVLDRASRRSLSLQLADGLRKAVVTGELAPGVRLPPSRQLAAELGISRRLVTDAYEQLTGEGYFETRAGHGTYAAALPPVRAPHASVPGAAPLRRRRPTIRFDFTPGIPDLERFPRQAWRRAADDAISLAQAADLSYGPPRGDVRLRQAISDYLYRFRGLAADPEQICITAGTSHSLSLLSRLLPATTLFCEEPGLTFARDAFASAGFRCRPVHVDAAGALPSGLGEVPRGALFYLTPSHQFPTGALLPLTRRVQFLELAAPAEGLVLEDDYDSEFRFRGSPVPPLASLDAERVVYLGTFSKCLAPFVRVGYLIAPAHLVGPIADLVRRTNLRGSIPHQRTLARFIEEGHLERHIFAMKRRYRARLEAILAFLGARYGDQVRTGGGETGFHLHVRFGGRRFGPAFTDACSAEGLRISSEDEFRAAPSSEGDALVIGYGNVADEKLDEGLELLSALVERHADREMRSP</sequence>
<dbReference type="PROSITE" id="PS50949">
    <property type="entry name" value="HTH_GNTR"/>
    <property type="match status" value="1"/>
</dbReference>
<dbReference type="PANTHER" id="PTHR46577">
    <property type="entry name" value="HTH-TYPE TRANSCRIPTIONAL REGULATORY PROTEIN GABR"/>
    <property type="match status" value="1"/>
</dbReference>
<dbReference type="GO" id="GO:0003700">
    <property type="term" value="F:DNA-binding transcription factor activity"/>
    <property type="evidence" value="ECO:0007669"/>
    <property type="project" value="InterPro"/>
</dbReference>
<gene>
    <name evidence="7" type="primary">gntR</name>
    <name evidence="7" type="ORF">SOCEGT47_014560</name>
</gene>
<dbReference type="InterPro" id="IPR015421">
    <property type="entry name" value="PyrdxlP-dep_Trfase_major"/>
</dbReference>
<dbReference type="SUPFAM" id="SSF53383">
    <property type="entry name" value="PLP-dependent transferases"/>
    <property type="match status" value="1"/>
</dbReference>
<dbReference type="GO" id="GO:0003677">
    <property type="term" value="F:DNA binding"/>
    <property type="evidence" value="ECO:0007669"/>
    <property type="project" value="UniProtKB-KW"/>
</dbReference>
<evidence type="ECO:0000256" key="3">
    <source>
        <dbReference type="ARBA" id="ARBA00023015"/>
    </source>
</evidence>
<keyword evidence="5" id="KW-0804">Transcription</keyword>
<dbReference type="CDD" id="cd07377">
    <property type="entry name" value="WHTH_GntR"/>
    <property type="match status" value="1"/>
</dbReference>
<dbReference type="PRINTS" id="PR00035">
    <property type="entry name" value="HTHGNTR"/>
</dbReference>
<comment type="similarity">
    <text evidence="1">In the C-terminal section; belongs to the class-I pyridoxal-phosphate-dependent aminotransferase family.</text>
</comment>
<dbReference type="Proteomes" id="UP000295781">
    <property type="component" value="Chromosome"/>
</dbReference>
<keyword evidence="4" id="KW-0238">DNA-binding</keyword>
<dbReference type="InterPro" id="IPR000524">
    <property type="entry name" value="Tscrpt_reg_HTH_GntR"/>
</dbReference>
<dbReference type="InterPro" id="IPR036388">
    <property type="entry name" value="WH-like_DNA-bd_sf"/>
</dbReference>
<dbReference type="OrthoDB" id="9808770at2"/>
<dbReference type="SUPFAM" id="SSF46785">
    <property type="entry name" value="Winged helix' DNA-binding domain"/>
    <property type="match status" value="1"/>
</dbReference>
<evidence type="ECO:0000256" key="2">
    <source>
        <dbReference type="ARBA" id="ARBA00022898"/>
    </source>
</evidence>
<dbReference type="Pfam" id="PF00392">
    <property type="entry name" value="GntR"/>
    <property type="match status" value="1"/>
</dbReference>
<name>A0A4P2PWU4_SORCE</name>
<evidence type="ECO:0000256" key="5">
    <source>
        <dbReference type="ARBA" id="ARBA00023163"/>
    </source>
</evidence>
<reference evidence="7 8" key="1">
    <citation type="submission" date="2015-09" db="EMBL/GenBank/DDBJ databases">
        <title>Sorangium comparison.</title>
        <authorList>
            <person name="Zaburannyi N."/>
            <person name="Bunk B."/>
            <person name="Overmann J."/>
            <person name="Mueller R."/>
        </authorList>
    </citation>
    <scope>NUCLEOTIDE SEQUENCE [LARGE SCALE GENOMIC DNA]</scope>
    <source>
        <strain evidence="7 8">So ceGT47</strain>
    </source>
</reference>
<keyword evidence="2" id="KW-0663">Pyridoxal phosphate</keyword>
<dbReference type="InterPro" id="IPR036390">
    <property type="entry name" value="WH_DNA-bd_sf"/>
</dbReference>
<dbReference type="Gene3D" id="3.40.640.10">
    <property type="entry name" value="Type I PLP-dependent aspartate aminotransferase-like (Major domain)"/>
    <property type="match status" value="1"/>
</dbReference>
<evidence type="ECO:0000313" key="8">
    <source>
        <dbReference type="Proteomes" id="UP000295781"/>
    </source>
</evidence>
<dbReference type="EMBL" id="CP012670">
    <property type="protein sequence ID" value="AUX20978.1"/>
    <property type="molecule type" value="Genomic_DNA"/>
</dbReference>
<dbReference type="RefSeq" id="WP_129346359.1">
    <property type="nucleotide sequence ID" value="NZ_CP012670.1"/>
</dbReference>
<evidence type="ECO:0000256" key="1">
    <source>
        <dbReference type="ARBA" id="ARBA00005384"/>
    </source>
</evidence>
<organism evidence="7 8">
    <name type="scientific">Sorangium cellulosum</name>
    <name type="common">Polyangium cellulosum</name>
    <dbReference type="NCBI Taxonomy" id="56"/>
    <lineage>
        <taxon>Bacteria</taxon>
        <taxon>Pseudomonadati</taxon>
        <taxon>Myxococcota</taxon>
        <taxon>Polyangia</taxon>
        <taxon>Polyangiales</taxon>
        <taxon>Polyangiaceae</taxon>
        <taxon>Sorangium</taxon>
    </lineage>
</organism>
<evidence type="ECO:0000313" key="7">
    <source>
        <dbReference type="EMBL" id="AUX20978.1"/>
    </source>
</evidence>
<dbReference type="InterPro" id="IPR004839">
    <property type="entry name" value="Aminotransferase_I/II_large"/>
</dbReference>
<dbReference type="Gene3D" id="1.10.10.10">
    <property type="entry name" value="Winged helix-like DNA-binding domain superfamily/Winged helix DNA-binding domain"/>
    <property type="match status" value="1"/>
</dbReference>
<accession>A0A4P2PWU4</accession>
<dbReference type="Pfam" id="PF00155">
    <property type="entry name" value="Aminotran_1_2"/>
    <property type="match status" value="1"/>
</dbReference>